<gene>
    <name evidence="2" type="ORF">FrCorBMG51_10780</name>
</gene>
<dbReference type="EMBL" id="JWIO01000014">
    <property type="protein sequence ID" value="KLL11527.1"/>
    <property type="molecule type" value="Genomic_DNA"/>
</dbReference>
<organism evidence="2 3">
    <name type="scientific">Protofrankia coriariae</name>
    <dbReference type="NCBI Taxonomy" id="1562887"/>
    <lineage>
        <taxon>Bacteria</taxon>
        <taxon>Bacillati</taxon>
        <taxon>Actinomycetota</taxon>
        <taxon>Actinomycetes</taxon>
        <taxon>Frankiales</taxon>
        <taxon>Frankiaceae</taxon>
        <taxon>Protofrankia</taxon>
    </lineage>
</organism>
<comment type="caution">
    <text evidence="2">The sequence shown here is derived from an EMBL/GenBank/DDBJ whole genome shotgun (WGS) entry which is preliminary data.</text>
</comment>
<sequence>MTQRRQFDRPGPGGDPGSVSSGDSTPDSGRSDSGTAADGPGPRPTAPDHPGSGQQGQQDRTGRRRNTGDPGLRALIGAGRSRLPPGTAMRARDIARPDPDDLAEAERSVVIRRRPWTDPTAATPRGQRRR</sequence>
<reference evidence="2 3" key="1">
    <citation type="submission" date="2014-12" db="EMBL/GenBank/DDBJ databases">
        <title>Frankia sp. BMG5.1 draft genome.</title>
        <authorList>
            <person name="Gtari M."/>
            <person name="Ghodhbane-Gtari F."/>
            <person name="Nouioui I."/>
            <person name="Ktari A."/>
            <person name="Hezbri K."/>
            <person name="Mimouni W."/>
            <person name="Sbissi I."/>
            <person name="Ayari A."/>
            <person name="Yamanaka T."/>
            <person name="Normand P."/>
            <person name="Tisa L.S."/>
            <person name="Boudabous A."/>
        </authorList>
    </citation>
    <scope>NUCLEOTIDE SEQUENCE [LARGE SCALE GENOMIC DNA]</scope>
    <source>
        <strain evidence="2 3">BMG5.1</strain>
    </source>
</reference>
<evidence type="ECO:0000313" key="3">
    <source>
        <dbReference type="Proteomes" id="UP000035425"/>
    </source>
</evidence>
<feature type="region of interest" description="Disordered" evidence="1">
    <location>
        <begin position="1"/>
        <end position="130"/>
    </location>
</feature>
<protein>
    <submittedName>
        <fullName evidence="2">Uncharacterized protein</fullName>
    </submittedName>
</protein>
<evidence type="ECO:0000313" key="2">
    <source>
        <dbReference type="EMBL" id="KLL11527.1"/>
    </source>
</evidence>
<proteinExistence type="predicted"/>
<feature type="compositionally biased region" description="Basic and acidic residues" evidence="1">
    <location>
        <begin position="90"/>
        <end position="109"/>
    </location>
</feature>
<keyword evidence="3" id="KW-1185">Reference proteome</keyword>
<evidence type="ECO:0000256" key="1">
    <source>
        <dbReference type="SAM" id="MobiDB-lite"/>
    </source>
</evidence>
<accession>A0ABR5F4C7</accession>
<dbReference type="RefSeq" id="WP_052914551.1">
    <property type="nucleotide sequence ID" value="NZ_JWIO01000014.1"/>
</dbReference>
<feature type="compositionally biased region" description="Low complexity" evidence="1">
    <location>
        <begin position="17"/>
        <end position="28"/>
    </location>
</feature>
<dbReference type="Proteomes" id="UP000035425">
    <property type="component" value="Unassembled WGS sequence"/>
</dbReference>
<name>A0ABR5F4C7_9ACTN</name>